<evidence type="ECO:0000313" key="2">
    <source>
        <dbReference type="Proteomes" id="UP001148018"/>
    </source>
</evidence>
<evidence type="ECO:0008006" key="3">
    <source>
        <dbReference type="Google" id="ProtNLM"/>
    </source>
</evidence>
<comment type="caution">
    <text evidence="1">The sequence shown here is derived from an EMBL/GenBank/DDBJ whole genome shotgun (WGS) entry which is preliminary data.</text>
</comment>
<dbReference type="Proteomes" id="UP001148018">
    <property type="component" value="Unassembled WGS sequence"/>
</dbReference>
<accession>A0A9Q0E2V7</accession>
<dbReference type="OrthoDB" id="10258955at2759"/>
<dbReference type="InterPro" id="IPR011059">
    <property type="entry name" value="Metal-dep_hydrolase_composite"/>
</dbReference>
<name>A0A9Q0E2V7_9TELE</name>
<protein>
    <recommendedName>
        <fullName evidence="3">Dihydropyrimidinase</fullName>
    </recommendedName>
</protein>
<dbReference type="GO" id="GO:0004157">
    <property type="term" value="F:dihydropyrimidinase activity"/>
    <property type="evidence" value="ECO:0007669"/>
    <property type="project" value="TreeGrafter"/>
</dbReference>
<dbReference type="GO" id="GO:0006208">
    <property type="term" value="P:pyrimidine nucleobase catabolic process"/>
    <property type="evidence" value="ECO:0007669"/>
    <property type="project" value="TreeGrafter"/>
</dbReference>
<evidence type="ECO:0000313" key="1">
    <source>
        <dbReference type="EMBL" id="KAJ3598321.1"/>
    </source>
</evidence>
<gene>
    <name evidence="1" type="ORF">NHX12_001832</name>
</gene>
<dbReference type="PANTHER" id="PTHR11647:SF50">
    <property type="entry name" value="DIHYDROPYRIMIDINASE"/>
    <property type="match status" value="1"/>
</dbReference>
<dbReference type="InterPro" id="IPR050378">
    <property type="entry name" value="Metallo-dep_Hydrolases_sf"/>
</dbReference>
<organism evidence="1 2">
    <name type="scientific">Muraenolepis orangiensis</name>
    <name type="common">Patagonian moray cod</name>
    <dbReference type="NCBI Taxonomy" id="630683"/>
    <lineage>
        <taxon>Eukaryota</taxon>
        <taxon>Metazoa</taxon>
        <taxon>Chordata</taxon>
        <taxon>Craniata</taxon>
        <taxon>Vertebrata</taxon>
        <taxon>Euteleostomi</taxon>
        <taxon>Actinopterygii</taxon>
        <taxon>Neopterygii</taxon>
        <taxon>Teleostei</taxon>
        <taxon>Neoteleostei</taxon>
        <taxon>Acanthomorphata</taxon>
        <taxon>Zeiogadaria</taxon>
        <taxon>Gadariae</taxon>
        <taxon>Gadiformes</taxon>
        <taxon>Muraenolepidoidei</taxon>
        <taxon>Muraenolepididae</taxon>
        <taxon>Muraenolepis</taxon>
    </lineage>
</organism>
<dbReference type="SUPFAM" id="SSF51338">
    <property type="entry name" value="Composite domain of metallo-dependent hydrolases"/>
    <property type="match status" value="1"/>
</dbReference>
<keyword evidence="2" id="KW-1185">Reference proteome</keyword>
<dbReference type="PANTHER" id="PTHR11647">
    <property type="entry name" value="HYDRANTOINASE/DIHYDROPYRIMIDINASE FAMILY MEMBER"/>
    <property type="match status" value="1"/>
</dbReference>
<reference evidence="1" key="1">
    <citation type="submission" date="2022-07" db="EMBL/GenBank/DDBJ databases">
        <title>Chromosome-level genome of Muraenolepis orangiensis.</title>
        <authorList>
            <person name="Kim J."/>
        </authorList>
    </citation>
    <scope>NUCLEOTIDE SEQUENCE</scope>
    <source>
        <strain evidence="1">KU_S4_2022</strain>
        <tissue evidence="1">Muscle</tissue>
    </source>
</reference>
<dbReference type="GO" id="GO:0005829">
    <property type="term" value="C:cytosol"/>
    <property type="evidence" value="ECO:0007669"/>
    <property type="project" value="TreeGrafter"/>
</dbReference>
<dbReference type="EMBL" id="JANIIK010000109">
    <property type="protein sequence ID" value="KAJ3598321.1"/>
    <property type="molecule type" value="Genomic_DNA"/>
</dbReference>
<sequence>MDISQTRILIKGGKVVNEDVSFVSDVYIENGKIAEIGPNLEVPDGVRVIDATDKLVMPGGIDTHTHMELAFMGTRAVDDFYIGTKVTPLTGRHCV</sequence>
<dbReference type="Gene3D" id="3.20.20.140">
    <property type="entry name" value="Metal-dependent hydrolases"/>
    <property type="match status" value="1"/>
</dbReference>
<dbReference type="AlphaFoldDB" id="A0A9Q0E2V7"/>
<feature type="non-terminal residue" evidence="1">
    <location>
        <position position="95"/>
    </location>
</feature>
<proteinExistence type="predicted"/>